<dbReference type="PANTHER" id="PTHR32026">
    <property type="entry name" value="METHYLTRANSFERASE-LIKE PROTEIN 24"/>
    <property type="match status" value="1"/>
</dbReference>
<keyword evidence="4" id="KW-1185">Reference proteome</keyword>
<keyword evidence="1" id="KW-0732">Signal</keyword>
<dbReference type="GeneTree" id="ENSGT00940000165123"/>
<dbReference type="InterPro" id="IPR026913">
    <property type="entry name" value="METTL24"/>
</dbReference>
<sequence>MRTFRKMSMHKLLLVMTCLVVLIVIEVSRKSGSSYLAGSLRYSGADPSRETYEPMSKEDTEAAFERLWDYVYDMKYKCNSMEMVGGRRNGDGAYPLCHDQGMWLTGQKCLVYSFGVGRDFSFDDGMARKGCEVHSFDPSIELEDGLVRESGVKYHRIGIASKDIEENEYGWKLLTLNSVHRFLKHQDDCIDYLKVDTDDPVTGGFEDQVMQELLDTGMYKRIRQLSMEVHLPGPLKTPMHGHRTIVLLNQFTELEKRGYRLYINTDNVRGAQQRRNTTTFTQLTKKHDIMKKKTRIYWEMSFINTKFEPCR</sequence>
<organism evidence="3 4">
    <name type="scientific">Ciona savignyi</name>
    <name type="common">Pacific transparent sea squirt</name>
    <dbReference type="NCBI Taxonomy" id="51511"/>
    <lineage>
        <taxon>Eukaryota</taxon>
        <taxon>Metazoa</taxon>
        <taxon>Chordata</taxon>
        <taxon>Tunicata</taxon>
        <taxon>Ascidiacea</taxon>
        <taxon>Phlebobranchia</taxon>
        <taxon>Cionidae</taxon>
        <taxon>Ciona</taxon>
    </lineage>
</organism>
<dbReference type="Ensembl" id="ENSCSAVT00000019931.1">
    <property type="protein sequence ID" value="ENSCSAVP00000019718.1"/>
    <property type="gene ID" value="ENSCSAVG00000011561.1"/>
</dbReference>
<dbReference type="eggNOG" id="ENOG502QRD5">
    <property type="taxonomic scope" value="Eukaryota"/>
</dbReference>
<dbReference type="AlphaFoldDB" id="H2ZQ52"/>
<reference evidence="4" key="1">
    <citation type="submission" date="2003-08" db="EMBL/GenBank/DDBJ databases">
        <authorList>
            <person name="Birren B."/>
            <person name="Nusbaum C."/>
            <person name="Abebe A."/>
            <person name="Abouelleil A."/>
            <person name="Adekoya E."/>
            <person name="Ait-zahra M."/>
            <person name="Allen N."/>
            <person name="Allen T."/>
            <person name="An P."/>
            <person name="Anderson M."/>
            <person name="Anderson S."/>
            <person name="Arachchi H."/>
            <person name="Armbruster J."/>
            <person name="Bachantsang P."/>
            <person name="Baldwin J."/>
            <person name="Barry A."/>
            <person name="Bayul T."/>
            <person name="Blitshsteyn B."/>
            <person name="Bloom T."/>
            <person name="Blye J."/>
            <person name="Boguslavskiy L."/>
            <person name="Borowsky M."/>
            <person name="Boukhgalter B."/>
            <person name="Brunache A."/>
            <person name="Butler J."/>
            <person name="Calixte N."/>
            <person name="Calvo S."/>
            <person name="Camarata J."/>
            <person name="Campo K."/>
            <person name="Chang J."/>
            <person name="Cheshatsang Y."/>
            <person name="Citroen M."/>
            <person name="Collymore A."/>
            <person name="Considine T."/>
            <person name="Cook A."/>
            <person name="Cooke P."/>
            <person name="Corum B."/>
            <person name="Cuomo C."/>
            <person name="David R."/>
            <person name="Dawoe T."/>
            <person name="Degray S."/>
            <person name="Dodge S."/>
            <person name="Dooley K."/>
            <person name="Dorje P."/>
            <person name="Dorjee K."/>
            <person name="Dorris L."/>
            <person name="Duffey N."/>
            <person name="Dupes A."/>
            <person name="Elkins T."/>
            <person name="Engels R."/>
            <person name="Erickson J."/>
            <person name="Farina A."/>
            <person name="Faro S."/>
            <person name="Ferreira P."/>
            <person name="Fischer H."/>
            <person name="Fitzgerald M."/>
            <person name="Foley K."/>
            <person name="Gage D."/>
            <person name="Galagan J."/>
            <person name="Gearin G."/>
            <person name="Gnerre S."/>
            <person name="Gnirke A."/>
            <person name="Goyette A."/>
            <person name="Graham J."/>
            <person name="Grandbois E."/>
            <person name="Gyaltsen K."/>
            <person name="Hafez N."/>
            <person name="Hagopian D."/>
            <person name="Hagos B."/>
            <person name="Hall J."/>
            <person name="Hatcher B."/>
            <person name="Heller A."/>
            <person name="Higgins H."/>
            <person name="Honan T."/>
            <person name="Horn A."/>
            <person name="Houde N."/>
            <person name="Hughes L."/>
            <person name="Hulme W."/>
            <person name="Husby E."/>
            <person name="Iliev I."/>
            <person name="Jaffe D."/>
            <person name="Jones C."/>
            <person name="Kamal M."/>
            <person name="Kamat A."/>
            <person name="Kamvysselis M."/>
            <person name="Karlsson E."/>
            <person name="Kells C."/>
            <person name="Kieu A."/>
            <person name="Kisner P."/>
            <person name="Kodira C."/>
            <person name="Kulbokas E."/>
            <person name="Labutti K."/>
            <person name="Lama D."/>
            <person name="Landers T."/>
            <person name="Leger J."/>
            <person name="Levine S."/>
            <person name="Lewis D."/>
            <person name="Lewis T."/>
            <person name="Lindblad-toh K."/>
            <person name="Liu X."/>
            <person name="Lokyitsang T."/>
            <person name="Lokyitsang Y."/>
            <person name="Lucien O."/>
            <person name="Lui A."/>
            <person name="Ma L.J."/>
            <person name="Mabbitt R."/>
            <person name="Macdonald J."/>
            <person name="Maclean C."/>
            <person name="Major J."/>
            <person name="Manning J."/>
            <person name="Marabella R."/>
            <person name="Maru K."/>
            <person name="Matthews C."/>
            <person name="Mauceli E."/>
            <person name="Mccarthy M."/>
            <person name="Mcdonough S."/>
            <person name="Mcghee T."/>
            <person name="Meldrim J."/>
            <person name="Meneus L."/>
            <person name="Mesirov J."/>
            <person name="Mihalev A."/>
            <person name="Mihova T."/>
            <person name="Mikkelsen T."/>
            <person name="Mlenga V."/>
            <person name="Moru K."/>
            <person name="Mozes J."/>
            <person name="Mulrain L."/>
            <person name="Munson G."/>
            <person name="Naylor J."/>
            <person name="Newes C."/>
            <person name="Nguyen C."/>
            <person name="Nguyen N."/>
            <person name="Nguyen T."/>
            <person name="Nicol R."/>
            <person name="Nielsen C."/>
            <person name="Nizzari M."/>
            <person name="Norbu C."/>
            <person name="Norbu N."/>
            <person name="O'donnell P."/>
            <person name="Okoawo O."/>
            <person name="O'leary S."/>
            <person name="Omotosho B."/>
            <person name="O'neill K."/>
            <person name="Osman S."/>
            <person name="Parker S."/>
            <person name="Perrin D."/>
            <person name="Phunkhang P."/>
            <person name="Piqani B."/>
            <person name="Purcell S."/>
            <person name="Rachupka T."/>
            <person name="Ramasamy U."/>
            <person name="Rameau R."/>
            <person name="Ray V."/>
            <person name="Raymond C."/>
            <person name="Retta R."/>
            <person name="Richardson S."/>
            <person name="Rise C."/>
            <person name="Rodriguez J."/>
            <person name="Rogers J."/>
            <person name="Rogov P."/>
            <person name="Rutman M."/>
            <person name="Schupbach R."/>
            <person name="Seaman C."/>
            <person name="Settipalli S."/>
            <person name="Sharpe T."/>
            <person name="Sheridan J."/>
            <person name="Sherpa N."/>
            <person name="Shi J."/>
            <person name="Smirnov S."/>
            <person name="Smith C."/>
            <person name="Sougnez C."/>
            <person name="Spencer B."/>
            <person name="Stalker J."/>
            <person name="Stange-thomann N."/>
            <person name="Stavropoulos S."/>
            <person name="Stetson K."/>
            <person name="Stone C."/>
            <person name="Stone S."/>
            <person name="Stubbs M."/>
            <person name="Talamas J."/>
            <person name="Tchuinga P."/>
            <person name="Tenzing P."/>
            <person name="Tesfaye S."/>
            <person name="Theodore J."/>
            <person name="Thoulutsang Y."/>
            <person name="Topham K."/>
            <person name="Towey S."/>
            <person name="Tsamla T."/>
            <person name="Tsomo N."/>
            <person name="Vallee D."/>
            <person name="Vassiliev H."/>
            <person name="Venkataraman V."/>
            <person name="Vinson J."/>
            <person name="Vo A."/>
            <person name="Wade C."/>
            <person name="Wang S."/>
            <person name="Wangchuk T."/>
            <person name="Wangdi T."/>
            <person name="Whittaker C."/>
            <person name="Wilkinson J."/>
            <person name="Wu Y."/>
            <person name="Wyman D."/>
            <person name="Yadav S."/>
            <person name="Yang S."/>
            <person name="Yang X."/>
            <person name="Yeager S."/>
            <person name="Yee E."/>
            <person name="Young G."/>
            <person name="Zainoun J."/>
            <person name="Zembeck L."/>
            <person name="Zimmer A."/>
            <person name="Zody M."/>
            <person name="Lander E."/>
        </authorList>
    </citation>
    <scope>NUCLEOTIDE SEQUENCE [LARGE SCALE GENOMIC DNA]</scope>
</reference>
<dbReference type="OMA" id="EERSACH"/>
<dbReference type="InterPro" id="IPR025714">
    <property type="entry name" value="Methyltranfer_dom"/>
</dbReference>
<evidence type="ECO:0000259" key="2">
    <source>
        <dbReference type="Pfam" id="PF13383"/>
    </source>
</evidence>
<name>H2ZQ52_CIOSA</name>
<feature type="domain" description="Methyltransferase" evidence="2">
    <location>
        <begin position="65"/>
        <end position="268"/>
    </location>
</feature>
<dbReference type="Proteomes" id="UP000007875">
    <property type="component" value="Unassembled WGS sequence"/>
</dbReference>
<reference evidence="3" key="2">
    <citation type="submission" date="2025-08" db="UniProtKB">
        <authorList>
            <consortium name="Ensembl"/>
        </authorList>
    </citation>
    <scope>IDENTIFICATION</scope>
</reference>
<accession>H2ZQ52</accession>
<proteinExistence type="predicted"/>
<evidence type="ECO:0000313" key="4">
    <source>
        <dbReference type="Proteomes" id="UP000007875"/>
    </source>
</evidence>
<dbReference type="InParanoid" id="H2ZQ52"/>
<feature type="chain" id="PRO_5003578885" description="Methyltransferase domain-containing protein" evidence="1">
    <location>
        <begin position="34"/>
        <end position="311"/>
    </location>
</feature>
<feature type="signal peptide" evidence="1">
    <location>
        <begin position="1"/>
        <end position="33"/>
    </location>
</feature>
<dbReference type="Pfam" id="PF13383">
    <property type="entry name" value="Methyltransf_22"/>
    <property type="match status" value="1"/>
</dbReference>
<evidence type="ECO:0000256" key="1">
    <source>
        <dbReference type="SAM" id="SignalP"/>
    </source>
</evidence>
<dbReference type="HOGENOM" id="CLU_072082_0_0_1"/>
<protein>
    <recommendedName>
        <fullName evidence="2">Methyltransferase domain-containing protein</fullName>
    </recommendedName>
</protein>
<evidence type="ECO:0000313" key="3">
    <source>
        <dbReference type="Ensembl" id="ENSCSAVP00000019718.1"/>
    </source>
</evidence>
<reference evidence="3" key="3">
    <citation type="submission" date="2025-09" db="UniProtKB">
        <authorList>
            <consortium name="Ensembl"/>
        </authorList>
    </citation>
    <scope>IDENTIFICATION</scope>
</reference>
<dbReference type="PANTHER" id="PTHR32026:SF10">
    <property type="entry name" value="METHYLTRANSFERASE-LIKE PROTEIN 24-RELATED"/>
    <property type="match status" value="1"/>
</dbReference>